<accession>A0A843UJF6</accession>
<keyword evidence="3" id="KW-1185">Reference proteome</keyword>
<feature type="compositionally biased region" description="Basic and acidic residues" evidence="1">
    <location>
        <begin position="93"/>
        <end position="118"/>
    </location>
</feature>
<comment type="caution">
    <text evidence="2">The sequence shown here is derived from an EMBL/GenBank/DDBJ whole genome shotgun (WGS) entry which is preliminary data.</text>
</comment>
<evidence type="ECO:0000313" key="3">
    <source>
        <dbReference type="Proteomes" id="UP000652761"/>
    </source>
</evidence>
<proteinExistence type="predicted"/>
<name>A0A843UJF6_COLES</name>
<feature type="region of interest" description="Disordered" evidence="1">
    <location>
        <begin position="88"/>
        <end position="118"/>
    </location>
</feature>
<organism evidence="2 3">
    <name type="scientific">Colocasia esculenta</name>
    <name type="common">Wild taro</name>
    <name type="synonym">Arum esculentum</name>
    <dbReference type="NCBI Taxonomy" id="4460"/>
    <lineage>
        <taxon>Eukaryota</taxon>
        <taxon>Viridiplantae</taxon>
        <taxon>Streptophyta</taxon>
        <taxon>Embryophyta</taxon>
        <taxon>Tracheophyta</taxon>
        <taxon>Spermatophyta</taxon>
        <taxon>Magnoliopsida</taxon>
        <taxon>Liliopsida</taxon>
        <taxon>Araceae</taxon>
        <taxon>Aroideae</taxon>
        <taxon>Colocasieae</taxon>
        <taxon>Colocasia</taxon>
    </lineage>
</organism>
<sequence length="118" mass="13304">MQQCLVRIATGLSDQAGRSQQMHMKKATGLSAGSDGGSVAIRSRRNACRYLPENAAYRTVTFSGELWIDHKKLIFFPVVCCDLHKPSSWSRAKAKDLRMRRLDRPRSQEDSDKHSIAI</sequence>
<evidence type="ECO:0000313" key="2">
    <source>
        <dbReference type="EMBL" id="MQL83511.1"/>
    </source>
</evidence>
<dbReference type="EMBL" id="NMUH01000699">
    <property type="protein sequence ID" value="MQL83511.1"/>
    <property type="molecule type" value="Genomic_DNA"/>
</dbReference>
<gene>
    <name evidence="2" type="ORF">Taro_016003</name>
</gene>
<protein>
    <submittedName>
        <fullName evidence="2">Uncharacterized protein</fullName>
    </submittedName>
</protein>
<dbReference type="Proteomes" id="UP000652761">
    <property type="component" value="Unassembled WGS sequence"/>
</dbReference>
<dbReference type="AlphaFoldDB" id="A0A843UJF6"/>
<evidence type="ECO:0000256" key="1">
    <source>
        <dbReference type="SAM" id="MobiDB-lite"/>
    </source>
</evidence>
<reference evidence="2" key="1">
    <citation type="submission" date="2017-07" db="EMBL/GenBank/DDBJ databases">
        <title>Taro Niue Genome Assembly and Annotation.</title>
        <authorList>
            <person name="Atibalentja N."/>
            <person name="Keating K."/>
            <person name="Fields C.J."/>
        </authorList>
    </citation>
    <scope>NUCLEOTIDE SEQUENCE</scope>
    <source>
        <strain evidence="2">Niue_2</strain>
        <tissue evidence="2">Leaf</tissue>
    </source>
</reference>